<organism evidence="1">
    <name type="scientific">Arundo donax</name>
    <name type="common">Giant reed</name>
    <name type="synonym">Donax arundinaceus</name>
    <dbReference type="NCBI Taxonomy" id="35708"/>
    <lineage>
        <taxon>Eukaryota</taxon>
        <taxon>Viridiplantae</taxon>
        <taxon>Streptophyta</taxon>
        <taxon>Embryophyta</taxon>
        <taxon>Tracheophyta</taxon>
        <taxon>Spermatophyta</taxon>
        <taxon>Magnoliopsida</taxon>
        <taxon>Liliopsida</taxon>
        <taxon>Poales</taxon>
        <taxon>Poaceae</taxon>
        <taxon>PACMAD clade</taxon>
        <taxon>Arundinoideae</taxon>
        <taxon>Arundineae</taxon>
        <taxon>Arundo</taxon>
    </lineage>
</organism>
<accession>A0A0A9C3D1</accession>
<reference evidence="1" key="2">
    <citation type="journal article" date="2015" name="Data Brief">
        <title>Shoot transcriptome of the giant reed, Arundo donax.</title>
        <authorList>
            <person name="Barrero R.A."/>
            <person name="Guerrero F.D."/>
            <person name="Moolhuijzen P."/>
            <person name="Goolsby J.A."/>
            <person name="Tidwell J."/>
            <person name="Bellgard S.E."/>
            <person name="Bellgard M.I."/>
        </authorList>
    </citation>
    <scope>NUCLEOTIDE SEQUENCE</scope>
    <source>
        <tissue evidence="1">Shoot tissue taken approximately 20 cm above the soil surface</tissue>
    </source>
</reference>
<evidence type="ECO:0000313" key="1">
    <source>
        <dbReference type="EMBL" id="JAD70799.1"/>
    </source>
</evidence>
<dbReference type="EMBL" id="GBRH01227096">
    <property type="protein sequence ID" value="JAD70799.1"/>
    <property type="molecule type" value="Transcribed_RNA"/>
</dbReference>
<dbReference type="AlphaFoldDB" id="A0A0A9C3D1"/>
<protein>
    <submittedName>
        <fullName evidence="1">Uncharacterized protein</fullName>
    </submittedName>
</protein>
<sequence>MPVWKVLISHPARLKPCNYPVVGVGSGYQEKMWASGMVSVVRLLVFWAVFEPFN</sequence>
<reference evidence="1" key="1">
    <citation type="submission" date="2014-09" db="EMBL/GenBank/DDBJ databases">
        <authorList>
            <person name="Magalhaes I.L.F."/>
            <person name="Oliveira U."/>
            <person name="Santos F.R."/>
            <person name="Vidigal T.H.D.A."/>
            <person name="Brescovit A.D."/>
            <person name="Santos A.J."/>
        </authorList>
    </citation>
    <scope>NUCLEOTIDE SEQUENCE</scope>
    <source>
        <tissue evidence="1">Shoot tissue taken approximately 20 cm above the soil surface</tissue>
    </source>
</reference>
<name>A0A0A9C3D1_ARUDO</name>
<proteinExistence type="predicted"/>